<dbReference type="GO" id="GO:0008168">
    <property type="term" value="F:methyltransferase activity"/>
    <property type="evidence" value="ECO:0007669"/>
    <property type="project" value="UniProtKB-KW"/>
</dbReference>
<dbReference type="InterPro" id="IPR050362">
    <property type="entry name" value="Cation-dep_OMT"/>
</dbReference>
<dbReference type="RefSeq" id="WP_253649125.1">
    <property type="nucleotide sequence ID" value="NZ_BAAAMO010000005.1"/>
</dbReference>
<keyword evidence="1 5" id="KW-0489">Methyltransferase</keyword>
<keyword evidence="6" id="KW-1185">Reference proteome</keyword>
<dbReference type="GO" id="GO:0032259">
    <property type="term" value="P:methylation"/>
    <property type="evidence" value="ECO:0007669"/>
    <property type="project" value="UniProtKB-KW"/>
</dbReference>
<dbReference type="EMBL" id="JBHTIL010000004">
    <property type="protein sequence ID" value="MFD0927312.1"/>
    <property type="molecule type" value="Genomic_DNA"/>
</dbReference>
<evidence type="ECO:0000256" key="1">
    <source>
        <dbReference type="ARBA" id="ARBA00022603"/>
    </source>
</evidence>
<dbReference type="SUPFAM" id="SSF53335">
    <property type="entry name" value="S-adenosyl-L-methionine-dependent methyltransferases"/>
    <property type="match status" value="1"/>
</dbReference>
<dbReference type="EC" id="2.1.1.-" evidence="5"/>
<evidence type="ECO:0000256" key="2">
    <source>
        <dbReference type="ARBA" id="ARBA00022679"/>
    </source>
</evidence>
<dbReference type="Pfam" id="PF01596">
    <property type="entry name" value="Methyltransf_3"/>
    <property type="match status" value="1"/>
</dbReference>
<dbReference type="PANTHER" id="PTHR10509">
    <property type="entry name" value="O-METHYLTRANSFERASE-RELATED"/>
    <property type="match status" value="1"/>
</dbReference>
<keyword evidence="3" id="KW-0949">S-adenosyl-L-methionine</keyword>
<protein>
    <submittedName>
        <fullName evidence="5">O-methyltransferase</fullName>
        <ecNumber evidence="5">2.1.1.-</ecNumber>
    </submittedName>
</protein>
<name>A0ABW3GF94_9NOCA</name>
<dbReference type="InterPro" id="IPR029063">
    <property type="entry name" value="SAM-dependent_MTases_sf"/>
</dbReference>
<evidence type="ECO:0000313" key="5">
    <source>
        <dbReference type="EMBL" id="MFD0927312.1"/>
    </source>
</evidence>
<evidence type="ECO:0000256" key="3">
    <source>
        <dbReference type="ARBA" id="ARBA00022691"/>
    </source>
</evidence>
<comment type="caution">
    <text evidence="5">The sequence shown here is derived from an EMBL/GenBank/DDBJ whole genome shotgun (WGS) entry which is preliminary data.</text>
</comment>
<feature type="region of interest" description="Disordered" evidence="4">
    <location>
        <begin position="1"/>
        <end position="23"/>
    </location>
</feature>
<reference evidence="6" key="1">
    <citation type="journal article" date="2019" name="Int. J. Syst. Evol. Microbiol.">
        <title>The Global Catalogue of Microorganisms (GCM) 10K type strain sequencing project: providing services to taxonomists for standard genome sequencing and annotation.</title>
        <authorList>
            <consortium name="The Broad Institute Genomics Platform"/>
            <consortium name="The Broad Institute Genome Sequencing Center for Infectious Disease"/>
            <person name="Wu L."/>
            <person name="Ma J."/>
        </authorList>
    </citation>
    <scope>NUCLEOTIDE SEQUENCE [LARGE SCALE GENOMIC DNA]</scope>
    <source>
        <strain evidence="6">CCUG 50873</strain>
    </source>
</reference>
<evidence type="ECO:0000313" key="6">
    <source>
        <dbReference type="Proteomes" id="UP001597068"/>
    </source>
</evidence>
<gene>
    <name evidence="5" type="ORF">ACFQ04_16350</name>
</gene>
<dbReference type="Proteomes" id="UP001597068">
    <property type="component" value="Unassembled WGS sequence"/>
</dbReference>
<evidence type="ECO:0000256" key="4">
    <source>
        <dbReference type="SAM" id="MobiDB-lite"/>
    </source>
</evidence>
<dbReference type="InterPro" id="IPR002935">
    <property type="entry name" value="SAM_O-MeTrfase"/>
</dbReference>
<proteinExistence type="predicted"/>
<dbReference type="PROSITE" id="PS51682">
    <property type="entry name" value="SAM_OMT_I"/>
    <property type="match status" value="1"/>
</dbReference>
<sequence>MPTTPDAPSTPGHGTTPDPGSLGAYAESAIAEDATLLAARERALELGAQAVSPAVGAMLCLLTRLVDARAVVEIGTGAGVSGLWLLGGMRTDGVLTTIDPDSEHQRAARAAFAAAGATGSRTRLINGRAADVLTKLADDSYDVVFVDGPVIDQPLYVTEGLRLLRSGGLLLVHNATADGRIADPSRTDPETAAAREAALLISENDGLLPVVIPLGRGLLAAARAATPPVDES</sequence>
<keyword evidence="2 5" id="KW-0808">Transferase</keyword>
<dbReference type="Gene3D" id="3.40.50.150">
    <property type="entry name" value="Vaccinia Virus protein VP39"/>
    <property type="match status" value="1"/>
</dbReference>
<dbReference type="PANTHER" id="PTHR10509:SF85">
    <property type="entry name" value="O-METHYLTRANSFERASE RV1220C-RELATED"/>
    <property type="match status" value="1"/>
</dbReference>
<organism evidence="5 6">
    <name type="scientific">Williamsia deligens</name>
    <dbReference type="NCBI Taxonomy" id="321325"/>
    <lineage>
        <taxon>Bacteria</taxon>
        <taxon>Bacillati</taxon>
        <taxon>Actinomycetota</taxon>
        <taxon>Actinomycetes</taxon>
        <taxon>Mycobacteriales</taxon>
        <taxon>Nocardiaceae</taxon>
        <taxon>Williamsia</taxon>
    </lineage>
</organism>
<accession>A0ABW3GF94</accession>